<sequence>MGKAEKERLNQTLSRHISNIHETLQVLLFFYVNSPH</sequence>
<proteinExistence type="predicted"/>
<reference evidence="1" key="1">
    <citation type="submission" date="2018-02" db="EMBL/GenBank/DDBJ databases">
        <title>Rhizophora mucronata_Transcriptome.</title>
        <authorList>
            <person name="Meera S.P."/>
            <person name="Sreeshan A."/>
            <person name="Augustine A."/>
        </authorList>
    </citation>
    <scope>NUCLEOTIDE SEQUENCE</scope>
    <source>
        <tissue evidence="1">Leaf</tissue>
    </source>
</reference>
<organism evidence="1">
    <name type="scientific">Rhizophora mucronata</name>
    <name type="common">Asiatic mangrove</name>
    <dbReference type="NCBI Taxonomy" id="61149"/>
    <lineage>
        <taxon>Eukaryota</taxon>
        <taxon>Viridiplantae</taxon>
        <taxon>Streptophyta</taxon>
        <taxon>Embryophyta</taxon>
        <taxon>Tracheophyta</taxon>
        <taxon>Spermatophyta</taxon>
        <taxon>Magnoliopsida</taxon>
        <taxon>eudicotyledons</taxon>
        <taxon>Gunneridae</taxon>
        <taxon>Pentapetalae</taxon>
        <taxon>rosids</taxon>
        <taxon>fabids</taxon>
        <taxon>Malpighiales</taxon>
        <taxon>Rhizophoraceae</taxon>
        <taxon>Rhizophora</taxon>
    </lineage>
</organism>
<evidence type="ECO:0000313" key="1">
    <source>
        <dbReference type="EMBL" id="MBW96430.1"/>
    </source>
</evidence>
<name>A0A2P2JSL1_RHIMU</name>
<protein>
    <submittedName>
        <fullName evidence="1">Uncharacterized protein</fullName>
    </submittedName>
</protein>
<dbReference type="AlphaFoldDB" id="A0A2P2JSL1"/>
<dbReference type="EMBL" id="GGEC01015947">
    <property type="protein sequence ID" value="MBW96430.1"/>
    <property type="molecule type" value="Transcribed_RNA"/>
</dbReference>
<accession>A0A2P2JSL1</accession>